<dbReference type="Proteomes" id="UP000005666">
    <property type="component" value="Chromosome 10"/>
</dbReference>
<dbReference type="SUPFAM" id="SSF48371">
    <property type="entry name" value="ARM repeat"/>
    <property type="match status" value="1"/>
</dbReference>
<keyword evidence="6" id="KW-1185">Reference proteome</keyword>
<dbReference type="GO" id="GO:0009303">
    <property type="term" value="P:rRNA transcription"/>
    <property type="evidence" value="ECO:0007669"/>
    <property type="project" value="EnsemblFungi"/>
</dbReference>
<evidence type="ECO:0000256" key="3">
    <source>
        <dbReference type="ARBA" id="ARBA00023242"/>
    </source>
</evidence>
<dbReference type="PANTHER" id="PTHR13213:SF2">
    <property type="entry name" value="MYB-BINDING PROTEIN 1A"/>
    <property type="match status" value="1"/>
</dbReference>
<reference evidence="5 6" key="1">
    <citation type="journal article" date="2011" name="Proc. Natl. Acad. Sci. U.S.A.">
        <title>Evolutionary erosion of yeast sex chromosomes by mating-type switching accidents.</title>
        <authorList>
            <person name="Gordon J.L."/>
            <person name="Armisen D."/>
            <person name="Proux-Wera E."/>
            <person name="Oheigeartaigh S.S."/>
            <person name="Byrne K.P."/>
            <person name="Wolfe K.H."/>
        </authorList>
    </citation>
    <scope>NUCLEOTIDE SEQUENCE [LARGE SCALE GENOMIC DNA]</scope>
    <source>
        <strain evidence="6">ATCC 24235 / CBS 4417 / NBRC 1672 / NRRL Y-8282 / UCD 70-5</strain>
    </source>
</reference>
<name>G8BYA7_TETPH</name>
<accession>G8BYA7</accession>
<dbReference type="InterPro" id="IPR007015">
    <property type="entry name" value="DNA_pol_V/MYBBP1A"/>
</dbReference>
<keyword evidence="3" id="KW-0539">Nucleus</keyword>
<gene>
    <name evidence="5" type="primary">TPHA0J00250</name>
    <name evidence="5" type="ordered locus">TPHA_0J00250</name>
</gene>
<evidence type="ECO:0000256" key="1">
    <source>
        <dbReference type="ARBA" id="ARBA00004123"/>
    </source>
</evidence>
<feature type="region of interest" description="Disordered" evidence="4">
    <location>
        <begin position="689"/>
        <end position="746"/>
    </location>
</feature>
<dbReference type="GeneID" id="11533166"/>
<dbReference type="GO" id="GO:0000182">
    <property type="term" value="F:rDNA binding"/>
    <property type="evidence" value="ECO:0007669"/>
    <property type="project" value="EnsemblFungi"/>
</dbReference>
<dbReference type="OrthoDB" id="342531at2759"/>
<dbReference type="GO" id="GO:0006364">
    <property type="term" value="P:rRNA processing"/>
    <property type="evidence" value="ECO:0007669"/>
    <property type="project" value="EnsemblFungi"/>
</dbReference>
<dbReference type="GO" id="GO:0006355">
    <property type="term" value="P:regulation of DNA-templated transcription"/>
    <property type="evidence" value="ECO:0007669"/>
    <property type="project" value="InterPro"/>
</dbReference>
<dbReference type="OMA" id="VWKHDDP"/>
<dbReference type="GO" id="GO:0090070">
    <property type="term" value="P:positive regulation of ribosome biogenesis"/>
    <property type="evidence" value="ECO:0007669"/>
    <property type="project" value="EnsemblFungi"/>
</dbReference>
<evidence type="ECO:0000313" key="5">
    <source>
        <dbReference type="EMBL" id="CCE64849.1"/>
    </source>
</evidence>
<feature type="compositionally biased region" description="Acidic residues" evidence="4">
    <location>
        <begin position="689"/>
        <end position="729"/>
    </location>
</feature>
<protein>
    <recommendedName>
        <fullName evidence="7">DNA polymerase V</fullName>
    </recommendedName>
</protein>
<dbReference type="InterPro" id="IPR016024">
    <property type="entry name" value="ARM-type_fold"/>
</dbReference>
<proteinExistence type="inferred from homology"/>
<comment type="similarity">
    <text evidence="2">Belongs to the MYBBP1A family.</text>
</comment>
<dbReference type="EMBL" id="HE612865">
    <property type="protein sequence ID" value="CCE64849.1"/>
    <property type="molecule type" value="Genomic_DNA"/>
</dbReference>
<dbReference type="KEGG" id="tpf:TPHA_0J00250"/>
<dbReference type="AlphaFoldDB" id="G8BYA7"/>
<dbReference type="Pfam" id="PF04931">
    <property type="entry name" value="DNA_pol_phi"/>
    <property type="match status" value="1"/>
</dbReference>
<evidence type="ECO:0000313" key="6">
    <source>
        <dbReference type="Proteomes" id="UP000005666"/>
    </source>
</evidence>
<dbReference type="GO" id="GO:0032040">
    <property type="term" value="C:small-subunit processome"/>
    <property type="evidence" value="ECO:0007669"/>
    <property type="project" value="EnsemblFungi"/>
</dbReference>
<dbReference type="HOGENOM" id="CLU_005212_1_0_1"/>
<dbReference type="RefSeq" id="XP_003687283.1">
    <property type="nucleotide sequence ID" value="XM_003687235.1"/>
</dbReference>
<dbReference type="eggNOG" id="KOG1926">
    <property type="taxonomic scope" value="Eukaryota"/>
</dbReference>
<dbReference type="GO" id="GO:0000027">
    <property type="term" value="P:ribosomal large subunit assembly"/>
    <property type="evidence" value="ECO:0007669"/>
    <property type="project" value="EnsemblFungi"/>
</dbReference>
<evidence type="ECO:0008006" key="7">
    <source>
        <dbReference type="Google" id="ProtNLM"/>
    </source>
</evidence>
<feature type="region of interest" description="Disordered" evidence="4">
    <location>
        <begin position="778"/>
        <end position="802"/>
    </location>
</feature>
<comment type="subcellular location">
    <subcellularLocation>
        <location evidence="1">Nucleus</location>
    </subcellularLocation>
</comment>
<dbReference type="PANTHER" id="PTHR13213">
    <property type="entry name" value="MYB-BINDING PROTEIN 1A FAMILY MEMBER"/>
    <property type="match status" value="1"/>
</dbReference>
<organism evidence="5 6">
    <name type="scientific">Tetrapisispora phaffii (strain ATCC 24235 / CBS 4417 / NBRC 1672 / NRRL Y-8282 / UCD 70-5)</name>
    <name type="common">Yeast</name>
    <name type="synonym">Fabospora phaffii</name>
    <dbReference type="NCBI Taxonomy" id="1071381"/>
    <lineage>
        <taxon>Eukaryota</taxon>
        <taxon>Fungi</taxon>
        <taxon>Dikarya</taxon>
        <taxon>Ascomycota</taxon>
        <taxon>Saccharomycotina</taxon>
        <taxon>Saccharomycetes</taxon>
        <taxon>Saccharomycetales</taxon>
        <taxon>Saccharomycetaceae</taxon>
        <taxon>Tetrapisispora</taxon>
    </lineage>
</organism>
<dbReference type="GO" id="GO:0042134">
    <property type="term" value="F:rRNA primary transcript binding"/>
    <property type="evidence" value="ECO:0007669"/>
    <property type="project" value="EnsemblFungi"/>
</dbReference>
<dbReference type="STRING" id="1071381.G8BYA7"/>
<evidence type="ECO:0000256" key="2">
    <source>
        <dbReference type="ARBA" id="ARBA00006809"/>
    </source>
</evidence>
<evidence type="ECO:0000256" key="4">
    <source>
        <dbReference type="SAM" id="MobiDB-lite"/>
    </source>
</evidence>
<sequence>MRVDRDLFYKLASDVPEERIASVVGVVGNLEKLSVGDEGEKEWVYVVDRLVKGLESNRNSARLGFSMCLTEALHLVLSRDVAERPRCLKDVGDYLKAVDSQFPLSAVGTGKAKVKVKGKDERGTLFGRLFAYKVLLNEPLFSLLFDQKFLIEFQERVIQLGSMKNWLLEPCFFSLYQAIEKLLPGLDQEYAQATVAQIDEHKLTMTNEGLSVYLLLAKKFTLSDFTLENSAWKANDPLQKGNLSVMAKVMLDTNVDGANSNTNKNWAPRLHYIWDIILREFFDNEQHGSDAKHVYQKKKHDKSKNPQRVEFKSFWQAVVDESFFNDKASPERKYQGYLIFQKAVESVPASEVEYCFTQNIMRSMINQASDSKRMLNKLSQKTLNTLVSICESEPAKLTPVLTALLFSEEGSLNFDILTKSKTVSRLLATKQSDHHYLATLIRLFTSRLNVSDKTPELEELNPRLKFILDSLLNLIRSQKALLETDKEIVMEILESTIQLAFFQKDNEYINNIAKERLSSMLAELIVLPSTDGSWPYLALEIIVTKEKSETLIDSLDDSLVAVKAESLDILKKISELKSKSSQLLGIESLMSMNLIQLYSGDAESIGIIEDLTTFYHETSNHETANFTGVTEILLSLLAQRKSLLRKLSLLVWEQFIDQIGKEEINLLLNFLHARENKEGFSVLFENEGDYEVVDSENDAEGEEDDENNEKDNDDSDEDSDDDVSDDDDASLSSSDTDNADDEKISQIDKETTSALAKALNLPDNIINENGEVNINMLEGMDEDDDDDSSSAEDDDESMDDEKMMELDDQLSEIFKRRKDALSTVSTGNQRKLDVKESRENVIAFKHRIIDMLEIYIKHIEQLSLNRADGGKVVTTEKTEQTLAIMLAIVDAFANCVQQTLDKPLIEKIIKLFKGRFSKIRFTLFEDIETSTEIMNSLERIHIHLNTNKPGQFSAAYYLFCSSTSLYLCRFLIDTTVEAEKTKMFEKLVDVYAATTKIWMQEGKYGAKIFVDFYNWLASKKQRKA</sequence>
<feature type="compositionally biased region" description="Acidic residues" evidence="4">
    <location>
        <begin position="779"/>
        <end position="799"/>
    </location>
</feature>